<evidence type="ECO:0000313" key="2">
    <source>
        <dbReference type="Proteomes" id="UP001553843"/>
    </source>
</evidence>
<protein>
    <submittedName>
        <fullName evidence="1">Uncharacterized protein</fullName>
    </submittedName>
</protein>
<gene>
    <name evidence="1" type="ORF">AB0887_11095</name>
</gene>
<keyword evidence="2" id="KW-1185">Reference proteome</keyword>
<proteinExistence type="predicted"/>
<name>A0ABV3LSR2_9ACTN</name>
<comment type="caution">
    <text evidence="1">The sequence shown here is derived from an EMBL/GenBank/DDBJ whole genome shotgun (WGS) entry which is preliminary data.</text>
</comment>
<reference evidence="1 2" key="1">
    <citation type="submission" date="2024-06" db="EMBL/GenBank/DDBJ databases">
        <title>The Natural Products Discovery Center: Release of the First 8490 Sequenced Strains for Exploring Actinobacteria Biosynthetic Diversity.</title>
        <authorList>
            <person name="Kalkreuter E."/>
            <person name="Kautsar S.A."/>
            <person name="Yang D."/>
            <person name="Bader C.D."/>
            <person name="Teijaro C.N."/>
            <person name="Fluegel L."/>
            <person name="Davis C.M."/>
            <person name="Simpson J.R."/>
            <person name="Lauterbach L."/>
            <person name="Steele A.D."/>
            <person name="Gui C."/>
            <person name="Meng S."/>
            <person name="Li G."/>
            <person name="Viehrig K."/>
            <person name="Ye F."/>
            <person name="Su P."/>
            <person name="Kiefer A.F."/>
            <person name="Nichols A."/>
            <person name="Cepeda A.J."/>
            <person name="Yan W."/>
            <person name="Fan B."/>
            <person name="Jiang Y."/>
            <person name="Adhikari A."/>
            <person name="Zheng C.-J."/>
            <person name="Schuster L."/>
            <person name="Cowan T.M."/>
            <person name="Smanski M.J."/>
            <person name="Chevrette M.G."/>
            <person name="De Carvalho L.P.S."/>
            <person name="Shen B."/>
        </authorList>
    </citation>
    <scope>NUCLEOTIDE SEQUENCE [LARGE SCALE GENOMIC DNA]</scope>
    <source>
        <strain evidence="1 2">NPDC047833</strain>
    </source>
</reference>
<sequence>MSPDAPQHSDPYRINFFLQAAGTPLFGRRDIAEQLGRLGQ</sequence>
<dbReference type="EMBL" id="JBEYRS010000003">
    <property type="protein sequence ID" value="MEW2362489.1"/>
    <property type="molecule type" value="Genomic_DNA"/>
</dbReference>
<accession>A0ABV3LSR2</accession>
<organism evidence="1 2">
    <name type="scientific">Streptomyces huasconensis</name>
    <dbReference type="NCBI Taxonomy" id="1854574"/>
    <lineage>
        <taxon>Bacteria</taxon>
        <taxon>Bacillati</taxon>
        <taxon>Actinomycetota</taxon>
        <taxon>Actinomycetes</taxon>
        <taxon>Kitasatosporales</taxon>
        <taxon>Streptomycetaceae</taxon>
        <taxon>Streptomyces</taxon>
    </lineage>
</organism>
<dbReference type="RefSeq" id="WP_359770542.1">
    <property type="nucleotide sequence ID" value="NZ_JBEYRR010000001.1"/>
</dbReference>
<evidence type="ECO:0000313" key="1">
    <source>
        <dbReference type="EMBL" id="MEW2362489.1"/>
    </source>
</evidence>
<dbReference type="Proteomes" id="UP001553843">
    <property type="component" value="Unassembled WGS sequence"/>
</dbReference>